<dbReference type="Pfam" id="PF08597">
    <property type="entry name" value="eIF3_subunit"/>
    <property type="match status" value="1"/>
</dbReference>
<protein>
    <recommendedName>
        <fullName evidence="6">Eukaryotic translation initiation factor 3 subunit J</fullName>
        <shortName evidence="6">eIF3j</shortName>
    </recommendedName>
</protein>
<evidence type="ECO:0000256" key="6">
    <source>
        <dbReference type="HAMAP-Rule" id="MF_03009"/>
    </source>
</evidence>
<name>A0A8T0FAI8_ARGBR</name>
<dbReference type="FunFam" id="1.10.246.60:FF:000001">
    <property type="entry name" value="Eukaryotic translation initiation factor 3 subunit J"/>
    <property type="match status" value="1"/>
</dbReference>
<dbReference type="InterPro" id="IPR013906">
    <property type="entry name" value="eIF3j"/>
</dbReference>
<keyword evidence="2 6" id="KW-0396">Initiation factor</keyword>
<keyword evidence="3 6" id="KW-0648">Protein biosynthesis</keyword>
<evidence type="ECO:0000256" key="4">
    <source>
        <dbReference type="ARBA" id="ARBA00023054"/>
    </source>
</evidence>
<keyword evidence="4 6" id="KW-0175">Coiled coil</keyword>
<keyword evidence="9" id="KW-1185">Reference proteome</keyword>
<evidence type="ECO:0000256" key="7">
    <source>
        <dbReference type="SAM" id="MobiDB-lite"/>
    </source>
</evidence>
<evidence type="ECO:0000256" key="5">
    <source>
        <dbReference type="ARBA" id="ARBA00065260"/>
    </source>
</evidence>
<proteinExistence type="inferred from homology"/>
<comment type="similarity">
    <text evidence="6">Belongs to the eIF-3 subunit J family.</text>
</comment>
<feature type="compositionally biased region" description="Acidic residues" evidence="7">
    <location>
        <begin position="27"/>
        <end position="46"/>
    </location>
</feature>
<comment type="subcellular location">
    <subcellularLocation>
        <location evidence="6">Cytoplasm</location>
    </subcellularLocation>
</comment>
<feature type="coiled-coil region" evidence="6">
    <location>
        <begin position="63"/>
        <end position="122"/>
    </location>
</feature>
<dbReference type="GO" id="GO:0016282">
    <property type="term" value="C:eukaryotic 43S preinitiation complex"/>
    <property type="evidence" value="ECO:0007669"/>
    <property type="project" value="UniProtKB-UniRule"/>
</dbReference>
<evidence type="ECO:0000313" key="8">
    <source>
        <dbReference type="EMBL" id="KAF8787871.1"/>
    </source>
</evidence>
<dbReference type="HAMAP" id="MF_03009">
    <property type="entry name" value="eIF3j"/>
    <property type="match status" value="1"/>
</dbReference>
<comment type="function">
    <text evidence="6">Component of the eukaryotic translation initiation factor 3 (eIF-3) complex, which is involved in protein synthesis of a specialized repertoire of mRNAs and, together with other initiation factors, stimulates binding of mRNA and methionyl-tRNAi to the 40S ribosome. The eIF-3 complex specifically targets and initiates translation of a subset of mRNAs involved in cell proliferation.</text>
</comment>
<evidence type="ECO:0000256" key="1">
    <source>
        <dbReference type="ARBA" id="ARBA00022490"/>
    </source>
</evidence>
<keyword evidence="1 6" id="KW-0963">Cytoplasm</keyword>
<reference evidence="8" key="2">
    <citation type="submission" date="2020-06" db="EMBL/GenBank/DDBJ databases">
        <authorList>
            <person name="Sheffer M."/>
        </authorList>
    </citation>
    <scope>NUCLEOTIDE SEQUENCE</scope>
</reference>
<comment type="caution">
    <text evidence="8">The sequence shown here is derived from an EMBL/GenBank/DDBJ whole genome shotgun (WGS) entry which is preliminary data.</text>
</comment>
<accession>A0A8T0FAI8</accession>
<dbReference type="GO" id="GO:0005852">
    <property type="term" value="C:eukaryotic translation initiation factor 3 complex"/>
    <property type="evidence" value="ECO:0007669"/>
    <property type="project" value="UniProtKB-UniRule"/>
</dbReference>
<evidence type="ECO:0000256" key="3">
    <source>
        <dbReference type="ARBA" id="ARBA00022917"/>
    </source>
</evidence>
<reference evidence="8" key="1">
    <citation type="journal article" date="2020" name="bioRxiv">
        <title>Chromosome-level reference genome of the European wasp spider Argiope bruennichi: a resource for studies on range expansion and evolutionary adaptation.</title>
        <authorList>
            <person name="Sheffer M.M."/>
            <person name="Hoppe A."/>
            <person name="Krehenwinkel H."/>
            <person name="Uhl G."/>
            <person name="Kuss A.W."/>
            <person name="Jensen L."/>
            <person name="Jensen C."/>
            <person name="Gillespie R.G."/>
            <person name="Hoff K.J."/>
            <person name="Prost S."/>
        </authorList>
    </citation>
    <scope>NUCLEOTIDE SEQUENCE</scope>
</reference>
<evidence type="ECO:0000256" key="2">
    <source>
        <dbReference type="ARBA" id="ARBA00022540"/>
    </source>
</evidence>
<comment type="subunit">
    <text evidence="5">Component of the eukaryotic translation initiation factor 3 (eIF-3) complex, which is composed of 13 subunits: EIF3A, EIF3B, EIF3C, EIF3D, EIF3E, EIF3F, EIF3G, EIF3H, EIF3I, EIF3J, EIF3K, EIF3L and EIF3M. The eIF-3 complex appears to include 3 stable modules: module A is composed of EIF3A, EIF3B, EIF3G and EIF3I; module B is composed of EIF3F, EIF3H, and EIF3M; and module C is composed of EIF3C, EIF3D, EIF3E, EIF3K and EIF3L. EIF3C of module C binds EIF3B of module A and EIF3H of module B, thereby linking the three modules. EIF3J is a labile subunit that binds to the eIF-3 complex via EIF3B. The eIF-3 complex interacts with RPS6KB1 under conditions of nutrient depletion. Mitogenic stimulation leads to binding and activation of a complex composed of MTOR and RPTOR, leading to phosphorylation and release of RPS6KB1 and binding of EIF4B to eIF-3.</text>
</comment>
<sequence length="252" mass="29038">MADADADWENEDFEPVLKKPVISDKWEGEDEDDDVKDNWDDEEEEGKEEKPEQNMVAVQAKKKKSLAQIIAEKEEKKRKEMEEKMKLLEVNKKELTPEERVAHKLKQQKLQEEADLQLAKETFAWVGKFLGPNLKFLLKVKKDTVTSIDQMNPSSKEDFDNYRKLLVEKITQSESSPHFIIFLEDLCRDLCINLSPDDIKKITSALNALANEKVKAQKAKAGKKKSSKKASLNIGRDDFTIVDYADEFEDCI</sequence>
<dbReference type="PANTHER" id="PTHR21681">
    <property type="entry name" value="EUKARYOTIC TRANSLATION INITIATION FACTOR 3 SUBUNIT J"/>
    <property type="match status" value="1"/>
</dbReference>
<feature type="compositionally biased region" description="Acidic residues" evidence="7">
    <location>
        <begin position="1"/>
        <end position="14"/>
    </location>
</feature>
<dbReference type="PANTHER" id="PTHR21681:SF0">
    <property type="entry name" value="EUKARYOTIC TRANSLATION INITIATION FACTOR 3 SUBUNIT J"/>
    <property type="match status" value="1"/>
</dbReference>
<feature type="compositionally biased region" description="Basic and acidic residues" evidence="7">
    <location>
        <begin position="15"/>
        <end position="26"/>
    </location>
</feature>
<dbReference type="Proteomes" id="UP000807504">
    <property type="component" value="Unassembled WGS sequence"/>
</dbReference>
<dbReference type="EMBL" id="JABXBU010000015">
    <property type="protein sequence ID" value="KAF8787871.1"/>
    <property type="molecule type" value="Genomic_DNA"/>
</dbReference>
<dbReference type="GO" id="GO:0001732">
    <property type="term" value="P:formation of cytoplasmic translation initiation complex"/>
    <property type="evidence" value="ECO:0007669"/>
    <property type="project" value="UniProtKB-UniRule"/>
</dbReference>
<dbReference type="AlphaFoldDB" id="A0A8T0FAI8"/>
<dbReference type="Gene3D" id="1.10.246.60">
    <property type="entry name" value="Eukaryotic translation initiation factor 3 like domains"/>
    <property type="match status" value="1"/>
</dbReference>
<evidence type="ECO:0000313" key="9">
    <source>
        <dbReference type="Proteomes" id="UP000807504"/>
    </source>
</evidence>
<dbReference type="InterPro" id="IPR023194">
    <property type="entry name" value="eIF3-like_dom_sf"/>
</dbReference>
<feature type="region of interest" description="Disordered" evidence="7">
    <location>
        <begin position="1"/>
        <end position="59"/>
    </location>
</feature>
<gene>
    <name evidence="8" type="ORF">HNY73_009426</name>
</gene>
<dbReference type="GO" id="GO:0033290">
    <property type="term" value="C:eukaryotic 48S preinitiation complex"/>
    <property type="evidence" value="ECO:0007669"/>
    <property type="project" value="UniProtKB-UniRule"/>
</dbReference>
<organism evidence="8 9">
    <name type="scientific">Argiope bruennichi</name>
    <name type="common">Wasp spider</name>
    <name type="synonym">Aranea bruennichi</name>
    <dbReference type="NCBI Taxonomy" id="94029"/>
    <lineage>
        <taxon>Eukaryota</taxon>
        <taxon>Metazoa</taxon>
        <taxon>Ecdysozoa</taxon>
        <taxon>Arthropoda</taxon>
        <taxon>Chelicerata</taxon>
        <taxon>Arachnida</taxon>
        <taxon>Araneae</taxon>
        <taxon>Araneomorphae</taxon>
        <taxon>Entelegynae</taxon>
        <taxon>Araneoidea</taxon>
        <taxon>Araneidae</taxon>
        <taxon>Argiope</taxon>
    </lineage>
</organism>
<dbReference type="GO" id="GO:0003743">
    <property type="term" value="F:translation initiation factor activity"/>
    <property type="evidence" value="ECO:0007669"/>
    <property type="project" value="UniProtKB-UniRule"/>
</dbReference>